<dbReference type="InterPro" id="IPR029787">
    <property type="entry name" value="Nucleotide_cyclase"/>
</dbReference>
<sequence length="254" mass="27157">MSSSRRIAARRRAALLLAALAVVATVLVLLACGWAVPAATLAGAAFSGGTVVLLWFHARLTAAAERLAALEDELHLAQTDPVTGLPVRRLAEQYLTDMTGRDFTIAIIDVDDLHAINATYSHEGGDAYLAAIAERLTETVPGGLVARLGGDEFLLATTCDSSRVADALAAAFERPATIGYDPEPLRVSIGLSRTRGGDPFYTCGEADRAMFAAKQSDRLVEFYHPDRDGLPGKRGVRPATRIRDQRSGRRLATD</sequence>
<dbReference type="PROSITE" id="PS51257">
    <property type="entry name" value="PROKAR_LIPOPROTEIN"/>
    <property type="match status" value="1"/>
</dbReference>
<evidence type="ECO:0000313" key="3">
    <source>
        <dbReference type="EMBL" id="GAA3386334.1"/>
    </source>
</evidence>
<dbReference type="PANTHER" id="PTHR45138:SF24">
    <property type="entry name" value="DIGUANYLATE CYCLASE DGCC-RELATED"/>
    <property type="match status" value="1"/>
</dbReference>
<protein>
    <recommendedName>
        <fullName evidence="2">GGDEF domain-containing protein</fullName>
    </recommendedName>
</protein>
<feature type="region of interest" description="Disordered" evidence="1">
    <location>
        <begin position="224"/>
        <end position="254"/>
    </location>
</feature>
<dbReference type="Pfam" id="PF00990">
    <property type="entry name" value="GGDEF"/>
    <property type="match status" value="1"/>
</dbReference>
<dbReference type="PROSITE" id="PS50887">
    <property type="entry name" value="GGDEF"/>
    <property type="match status" value="1"/>
</dbReference>
<comment type="caution">
    <text evidence="3">The sequence shown here is derived from an EMBL/GenBank/DDBJ whole genome shotgun (WGS) entry which is preliminary data.</text>
</comment>
<accession>A0ABP6SVD4</accession>
<organism evidence="3 4">
    <name type="scientific">Cryptosporangium minutisporangium</name>
    <dbReference type="NCBI Taxonomy" id="113569"/>
    <lineage>
        <taxon>Bacteria</taxon>
        <taxon>Bacillati</taxon>
        <taxon>Actinomycetota</taxon>
        <taxon>Actinomycetes</taxon>
        <taxon>Cryptosporangiales</taxon>
        <taxon>Cryptosporangiaceae</taxon>
        <taxon>Cryptosporangium</taxon>
    </lineage>
</organism>
<feature type="compositionally biased region" description="Basic and acidic residues" evidence="1">
    <location>
        <begin position="241"/>
        <end position="254"/>
    </location>
</feature>
<dbReference type="NCBIfam" id="TIGR00254">
    <property type="entry name" value="GGDEF"/>
    <property type="match status" value="1"/>
</dbReference>
<dbReference type="PANTHER" id="PTHR45138">
    <property type="entry name" value="REGULATORY COMPONENTS OF SENSORY TRANSDUCTION SYSTEM"/>
    <property type="match status" value="1"/>
</dbReference>
<dbReference type="CDD" id="cd01949">
    <property type="entry name" value="GGDEF"/>
    <property type="match status" value="1"/>
</dbReference>
<dbReference type="SUPFAM" id="SSF55073">
    <property type="entry name" value="Nucleotide cyclase"/>
    <property type="match status" value="1"/>
</dbReference>
<feature type="domain" description="GGDEF" evidence="2">
    <location>
        <begin position="101"/>
        <end position="225"/>
    </location>
</feature>
<reference evidence="4" key="1">
    <citation type="journal article" date="2019" name="Int. J. Syst. Evol. Microbiol.">
        <title>The Global Catalogue of Microorganisms (GCM) 10K type strain sequencing project: providing services to taxonomists for standard genome sequencing and annotation.</title>
        <authorList>
            <consortium name="The Broad Institute Genomics Platform"/>
            <consortium name="The Broad Institute Genome Sequencing Center for Infectious Disease"/>
            <person name="Wu L."/>
            <person name="Ma J."/>
        </authorList>
    </citation>
    <scope>NUCLEOTIDE SEQUENCE [LARGE SCALE GENOMIC DNA]</scope>
    <source>
        <strain evidence="4">JCM 9458</strain>
    </source>
</reference>
<dbReference type="InterPro" id="IPR050469">
    <property type="entry name" value="Diguanylate_Cyclase"/>
</dbReference>
<dbReference type="EMBL" id="BAAAYN010000015">
    <property type="protein sequence ID" value="GAA3386334.1"/>
    <property type="molecule type" value="Genomic_DNA"/>
</dbReference>
<dbReference type="RefSeq" id="WP_345728054.1">
    <property type="nucleotide sequence ID" value="NZ_BAAAYN010000015.1"/>
</dbReference>
<dbReference type="Proteomes" id="UP001501676">
    <property type="component" value="Unassembled WGS sequence"/>
</dbReference>
<dbReference type="SMART" id="SM00267">
    <property type="entry name" value="GGDEF"/>
    <property type="match status" value="1"/>
</dbReference>
<dbReference type="Gene3D" id="3.30.70.270">
    <property type="match status" value="1"/>
</dbReference>
<proteinExistence type="predicted"/>
<gene>
    <name evidence="3" type="ORF">GCM10020369_23250</name>
</gene>
<keyword evidence="4" id="KW-1185">Reference proteome</keyword>
<evidence type="ECO:0000313" key="4">
    <source>
        <dbReference type="Proteomes" id="UP001501676"/>
    </source>
</evidence>
<evidence type="ECO:0000256" key="1">
    <source>
        <dbReference type="SAM" id="MobiDB-lite"/>
    </source>
</evidence>
<dbReference type="InterPro" id="IPR043128">
    <property type="entry name" value="Rev_trsase/Diguanyl_cyclase"/>
</dbReference>
<name>A0ABP6SVD4_9ACTN</name>
<evidence type="ECO:0000259" key="2">
    <source>
        <dbReference type="PROSITE" id="PS50887"/>
    </source>
</evidence>
<dbReference type="InterPro" id="IPR000160">
    <property type="entry name" value="GGDEF_dom"/>
</dbReference>